<feature type="region of interest" description="Disordered" evidence="1">
    <location>
        <begin position="1"/>
        <end position="22"/>
    </location>
</feature>
<sequence>MATPRPQADTPPPAARPPGMPPAQRLFGVPYGAYLQIRDDPRNDGLRLTYYDGVLELMSPEYQHELGADLIGQVVRAAAEAMDLPYRSSRCTTFRRGRPTRARGKGKEPDHSFYFANEARIRGKRTLDLEVDPPPDLWIEVDNRGSSRGRFPVYADFGVPEVWQYRPRAHRLAFFRLDRDRAAYDEIGRSLSLPCLTPDLVLLALDHAPNASELEWLRWLRGWAEQLPNP</sequence>
<dbReference type="EMBL" id="CP036426">
    <property type="protein sequence ID" value="QDV37907.1"/>
    <property type="molecule type" value="Genomic_DNA"/>
</dbReference>
<dbReference type="KEGG" id="tpla:ElP_58540"/>
<dbReference type="SUPFAM" id="SSF52980">
    <property type="entry name" value="Restriction endonuclease-like"/>
    <property type="match status" value="1"/>
</dbReference>
<dbReference type="CDD" id="cd06260">
    <property type="entry name" value="DUF820-like"/>
    <property type="match status" value="1"/>
</dbReference>
<evidence type="ECO:0000259" key="2">
    <source>
        <dbReference type="Pfam" id="PF05685"/>
    </source>
</evidence>
<feature type="domain" description="Putative restriction endonuclease" evidence="2">
    <location>
        <begin position="34"/>
        <end position="201"/>
    </location>
</feature>
<dbReference type="Gene3D" id="3.90.1570.10">
    <property type="entry name" value="tt1808, chain A"/>
    <property type="match status" value="1"/>
</dbReference>
<dbReference type="PANTHER" id="PTHR47152:SF2">
    <property type="entry name" value="SLR2084 PROTEIN"/>
    <property type="match status" value="1"/>
</dbReference>
<accession>A0A518HAS0</accession>
<keyword evidence="4" id="KW-1185">Reference proteome</keyword>
<dbReference type="Proteomes" id="UP000317835">
    <property type="component" value="Chromosome"/>
</dbReference>
<dbReference type="InterPro" id="IPR011335">
    <property type="entry name" value="Restrct_endonuc-II-like"/>
</dbReference>
<name>A0A518HAS0_9BACT</name>
<organism evidence="3 4">
    <name type="scientific">Tautonia plasticadhaerens</name>
    <dbReference type="NCBI Taxonomy" id="2527974"/>
    <lineage>
        <taxon>Bacteria</taxon>
        <taxon>Pseudomonadati</taxon>
        <taxon>Planctomycetota</taxon>
        <taxon>Planctomycetia</taxon>
        <taxon>Isosphaerales</taxon>
        <taxon>Isosphaeraceae</taxon>
        <taxon>Tautonia</taxon>
    </lineage>
</organism>
<reference evidence="3 4" key="1">
    <citation type="submission" date="2019-02" db="EMBL/GenBank/DDBJ databases">
        <title>Deep-cultivation of Planctomycetes and their phenomic and genomic characterization uncovers novel biology.</title>
        <authorList>
            <person name="Wiegand S."/>
            <person name="Jogler M."/>
            <person name="Boedeker C."/>
            <person name="Pinto D."/>
            <person name="Vollmers J."/>
            <person name="Rivas-Marin E."/>
            <person name="Kohn T."/>
            <person name="Peeters S.H."/>
            <person name="Heuer A."/>
            <person name="Rast P."/>
            <person name="Oberbeckmann S."/>
            <person name="Bunk B."/>
            <person name="Jeske O."/>
            <person name="Meyerdierks A."/>
            <person name="Storesund J.E."/>
            <person name="Kallscheuer N."/>
            <person name="Luecker S."/>
            <person name="Lage O.M."/>
            <person name="Pohl T."/>
            <person name="Merkel B.J."/>
            <person name="Hornburger P."/>
            <person name="Mueller R.-W."/>
            <person name="Bruemmer F."/>
            <person name="Labrenz M."/>
            <person name="Spormann A.M."/>
            <person name="Op den Camp H."/>
            <person name="Overmann J."/>
            <person name="Amann R."/>
            <person name="Jetten M.S.M."/>
            <person name="Mascher T."/>
            <person name="Medema M.H."/>
            <person name="Devos D.P."/>
            <person name="Kaster A.-K."/>
            <person name="Ovreas L."/>
            <person name="Rohde M."/>
            <person name="Galperin M.Y."/>
            <person name="Jogler C."/>
        </authorList>
    </citation>
    <scope>NUCLEOTIDE SEQUENCE [LARGE SCALE GENOMIC DNA]</scope>
    <source>
        <strain evidence="3 4">ElP</strain>
    </source>
</reference>
<evidence type="ECO:0000313" key="4">
    <source>
        <dbReference type="Proteomes" id="UP000317835"/>
    </source>
</evidence>
<dbReference type="InterPro" id="IPR012296">
    <property type="entry name" value="Nuclease_put_TT1808"/>
</dbReference>
<protein>
    <recommendedName>
        <fullName evidence="2">Putative restriction endonuclease domain-containing protein</fullName>
    </recommendedName>
</protein>
<dbReference type="RefSeq" id="WP_145276023.1">
    <property type="nucleotide sequence ID" value="NZ_CP036426.1"/>
</dbReference>
<evidence type="ECO:0000256" key="1">
    <source>
        <dbReference type="SAM" id="MobiDB-lite"/>
    </source>
</evidence>
<dbReference type="AlphaFoldDB" id="A0A518HAS0"/>
<dbReference type="OrthoDB" id="275506at2"/>
<proteinExistence type="predicted"/>
<dbReference type="Pfam" id="PF05685">
    <property type="entry name" value="Uma2"/>
    <property type="match status" value="1"/>
</dbReference>
<gene>
    <name evidence="3" type="ORF">ElP_58540</name>
</gene>
<evidence type="ECO:0000313" key="3">
    <source>
        <dbReference type="EMBL" id="QDV37907.1"/>
    </source>
</evidence>
<dbReference type="InterPro" id="IPR008538">
    <property type="entry name" value="Uma2"/>
</dbReference>
<dbReference type="PANTHER" id="PTHR47152">
    <property type="entry name" value="SLR2084 PROTEIN-RELATED"/>
    <property type="match status" value="1"/>
</dbReference>
<feature type="compositionally biased region" description="Pro residues" evidence="1">
    <location>
        <begin position="9"/>
        <end position="21"/>
    </location>
</feature>